<sequence length="625" mass="60148">MSASSVDSGGGGGGGGDGGSGCGGGGRGVGSSGGGGCCVGSGGDGGRHGGAPPPSPRSECSPLSAADAAALTAVWTSTSCGELVAGQVPVVIPSDATVHDACELLAAHSILSAPVRSADGTGYAGVCTYRSLVKYVLEVFPSRGAGGRESPRGVGGGVGGVGGVGGLGGVGGGSSPRASPVPGSSPRGGSPRGSSPLQVRRVVPAGTRTPPTGLALPPSVLSGGSLTPPPSAAAAAATAVTGAGAGAGVGGSSAAAPGAAATAPGSAAAADAAAAAAGAAPARLSAQLRSLRLSRDGSESTGGDSVDGGTASDSSGGAGGRRRSAAGGGGGGGAAAAAVPAAGSTGTPAGGVAGGGVATPTAGIAAAAPNSLTTPPPDAAAAATPPLTGENFNLRSVLLKAHAPGVLAVKYARAKRLLSLPSDAPLLQAVRIFATGIHRLSVVDSSTGELLGVLSQSVAVRYLWSRASSVSALMDRPVRSLGLGVEPVVSVRDSQTVISALATMHRDRLSSVAILDRQGGILGTLSLTDIKYIFAKREHSLLWTSCIAFVRYVREQDVPVPLPSTTSNSSGSGTPPPPPRQKTCSRMCPSTRGRRYGLRWKSLSPPVCTGCGCCRARARPRGCCR</sequence>
<evidence type="ECO:0000313" key="1">
    <source>
        <dbReference type="EMBL" id="KAK1861134.1"/>
    </source>
</evidence>
<organism evidence="1 2">
    <name type="scientific">Pyropia yezoensis</name>
    <name type="common">Susabi-nori</name>
    <name type="synonym">Porphyra yezoensis</name>
    <dbReference type="NCBI Taxonomy" id="2788"/>
    <lineage>
        <taxon>Eukaryota</taxon>
        <taxon>Rhodophyta</taxon>
        <taxon>Bangiophyceae</taxon>
        <taxon>Bangiales</taxon>
        <taxon>Bangiaceae</taxon>
        <taxon>Pyropia</taxon>
    </lineage>
</organism>
<evidence type="ECO:0000313" key="2">
    <source>
        <dbReference type="Proteomes" id="UP000798662"/>
    </source>
</evidence>
<gene>
    <name evidence="1" type="ORF">I4F81_003718</name>
</gene>
<comment type="caution">
    <text evidence="1">The sequence shown here is derived from an EMBL/GenBank/DDBJ whole genome shotgun (WGS) entry which is preliminary data.</text>
</comment>
<accession>A0ACC3BT51</accession>
<name>A0ACC3BT51_PYRYE</name>
<reference evidence="1" key="1">
    <citation type="submission" date="2019-11" db="EMBL/GenBank/DDBJ databases">
        <title>Nori genome reveals adaptations in red seaweeds to the harsh intertidal environment.</title>
        <authorList>
            <person name="Wang D."/>
            <person name="Mao Y."/>
        </authorList>
    </citation>
    <scope>NUCLEOTIDE SEQUENCE</scope>
    <source>
        <tissue evidence="1">Gametophyte</tissue>
    </source>
</reference>
<keyword evidence="2" id="KW-1185">Reference proteome</keyword>
<proteinExistence type="predicted"/>
<dbReference type="Proteomes" id="UP000798662">
    <property type="component" value="Chromosome 1"/>
</dbReference>
<dbReference type="EMBL" id="CM020618">
    <property type="protein sequence ID" value="KAK1861134.1"/>
    <property type="molecule type" value="Genomic_DNA"/>
</dbReference>
<protein>
    <submittedName>
        <fullName evidence="1">Uncharacterized protein</fullName>
    </submittedName>
</protein>